<sequence length="52" mass="5929">MVIFIAVALFAVAGWYSESRKAARYHRKMAKLMEHLDAEGRGREAIELVKHA</sequence>
<accession>A0A5B9NK65</accession>
<gene>
    <name evidence="1" type="ORF">EMP27_15</name>
</gene>
<keyword evidence="2" id="KW-1185">Reference proteome</keyword>
<organism evidence="1 2">
    <name type="scientific">Klebsiella phage vB_KpnP_Emp27</name>
    <dbReference type="NCBI Taxonomy" id="2591364"/>
    <lineage>
        <taxon>Viruses</taxon>
        <taxon>Duplodnaviria</taxon>
        <taxon>Heunggongvirae</taxon>
        <taxon>Uroviricota</taxon>
        <taxon>Caudoviricetes</taxon>
        <taxon>Autographivirales</taxon>
        <taxon>Autotranscriptaviridae</taxon>
        <taxon>Studiervirinae</taxon>
        <taxon>Teetrevirus</taxon>
        <taxon>Teetrevirus Emp27</taxon>
    </lineage>
</organism>
<reference evidence="1 2" key="1">
    <citation type="submission" date="2019-05" db="EMBL/GenBank/DDBJ databases">
        <authorList>
            <person name="Potts E."/>
            <person name="Thurgood T.L."/>
            <person name="Sharma R."/>
            <person name="Handoko Y."/>
            <person name="Kruger J.L."/>
            <person name="Thompson D.W."/>
            <person name="Arens D.K."/>
            <person name="Grose J.H."/>
        </authorList>
    </citation>
    <scope>NUCLEOTIDE SEQUENCE [LARGE SCALE GENOMIC DNA]</scope>
</reference>
<evidence type="ECO:0000313" key="1">
    <source>
        <dbReference type="EMBL" id="QEG11861.1"/>
    </source>
</evidence>
<protein>
    <submittedName>
        <fullName evidence="1">Uncharacterized protein</fullName>
    </submittedName>
</protein>
<dbReference type="Proteomes" id="UP000324197">
    <property type="component" value="Genome"/>
</dbReference>
<proteinExistence type="predicted"/>
<dbReference type="EMBL" id="MN013074">
    <property type="protein sequence ID" value="QEG11861.1"/>
    <property type="molecule type" value="Genomic_DNA"/>
</dbReference>
<evidence type="ECO:0000313" key="2">
    <source>
        <dbReference type="Proteomes" id="UP000324197"/>
    </source>
</evidence>
<name>A0A5B9NK65_9CAUD</name>